<feature type="compositionally biased region" description="Polar residues" evidence="1">
    <location>
        <begin position="20"/>
        <end position="41"/>
    </location>
</feature>
<accession>A0ABQ5HZ10</accession>
<proteinExistence type="predicted"/>
<protein>
    <submittedName>
        <fullName evidence="2">Uncharacterized protein</fullName>
    </submittedName>
</protein>
<evidence type="ECO:0000313" key="3">
    <source>
        <dbReference type="Proteomes" id="UP001151760"/>
    </source>
</evidence>
<name>A0ABQ5HZ10_9ASTR</name>
<sequence>MYRISTTTTQNREPQLPHASRNTNPHVSKSSGVNNTTSVSRPQLKCYQVKKKEVEYHHRTSSISKKTKSVTGVNDCSNSRNLECDAALC</sequence>
<reference evidence="2" key="2">
    <citation type="submission" date="2022-01" db="EMBL/GenBank/DDBJ databases">
        <authorList>
            <person name="Yamashiro T."/>
            <person name="Shiraishi A."/>
            <person name="Satake H."/>
            <person name="Nakayama K."/>
        </authorList>
    </citation>
    <scope>NUCLEOTIDE SEQUENCE</scope>
</reference>
<gene>
    <name evidence="2" type="ORF">Tco_1081948</name>
</gene>
<dbReference type="Proteomes" id="UP001151760">
    <property type="component" value="Unassembled WGS sequence"/>
</dbReference>
<keyword evidence="3" id="KW-1185">Reference proteome</keyword>
<feature type="region of interest" description="Disordered" evidence="1">
    <location>
        <begin position="1"/>
        <end position="43"/>
    </location>
</feature>
<reference evidence="2" key="1">
    <citation type="journal article" date="2022" name="Int. J. Mol. Sci.">
        <title>Draft Genome of Tanacetum Coccineum: Genomic Comparison of Closely Related Tanacetum-Family Plants.</title>
        <authorList>
            <person name="Yamashiro T."/>
            <person name="Shiraishi A."/>
            <person name="Nakayama K."/>
            <person name="Satake H."/>
        </authorList>
    </citation>
    <scope>NUCLEOTIDE SEQUENCE</scope>
</reference>
<evidence type="ECO:0000256" key="1">
    <source>
        <dbReference type="SAM" id="MobiDB-lite"/>
    </source>
</evidence>
<feature type="compositionally biased region" description="Polar residues" evidence="1">
    <location>
        <begin position="1"/>
        <end position="13"/>
    </location>
</feature>
<organism evidence="2 3">
    <name type="scientific">Tanacetum coccineum</name>
    <dbReference type="NCBI Taxonomy" id="301880"/>
    <lineage>
        <taxon>Eukaryota</taxon>
        <taxon>Viridiplantae</taxon>
        <taxon>Streptophyta</taxon>
        <taxon>Embryophyta</taxon>
        <taxon>Tracheophyta</taxon>
        <taxon>Spermatophyta</taxon>
        <taxon>Magnoliopsida</taxon>
        <taxon>eudicotyledons</taxon>
        <taxon>Gunneridae</taxon>
        <taxon>Pentapetalae</taxon>
        <taxon>asterids</taxon>
        <taxon>campanulids</taxon>
        <taxon>Asterales</taxon>
        <taxon>Asteraceae</taxon>
        <taxon>Asteroideae</taxon>
        <taxon>Anthemideae</taxon>
        <taxon>Anthemidinae</taxon>
        <taxon>Tanacetum</taxon>
    </lineage>
</organism>
<dbReference type="EMBL" id="BQNB010020172">
    <property type="protein sequence ID" value="GJT93103.1"/>
    <property type="molecule type" value="Genomic_DNA"/>
</dbReference>
<comment type="caution">
    <text evidence="2">The sequence shown here is derived from an EMBL/GenBank/DDBJ whole genome shotgun (WGS) entry which is preliminary data.</text>
</comment>
<evidence type="ECO:0000313" key="2">
    <source>
        <dbReference type="EMBL" id="GJT93103.1"/>
    </source>
</evidence>